<dbReference type="GO" id="GO:0005525">
    <property type="term" value="F:GTP binding"/>
    <property type="evidence" value="ECO:0007669"/>
    <property type="project" value="UniProtKB-KW"/>
</dbReference>
<dbReference type="EMBL" id="JALNTZ010000001">
    <property type="protein sequence ID" value="KAJ3666421.1"/>
    <property type="molecule type" value="Genomic_DNA"/>
</dbReference>
<dbReference type="InterPro" id="IPR030386">
    <property type="entry name" value="G_GB1_RHD3_dom"/>
</dbReference>
<keyword evidence="1" id="KW-0547">Nucleotide-binding</keyword>
<dbReference type="InterPro" id="IPR003191">
    <property type="entry name" value="Guanylate-bd/ATL_C"/>
</dbReference>
<dbReference type="Pfam" id="PF02263">
    <property type="entry name" value="GBP"/>
    <property type="match status" value="1"/>
</dbReference>
<keyword evidence="3" id="KW-0342">GTP-binding</keyword>
<evidence type="ECO:0000256" key="2">
    <source>
        <dbReference type="ARBA" id="ARBA00022801"/>
    </source>
</evidence>
<dbReference type="Proteomes" id="UP001168821">
    <property type="component" value="Unassembled WGS sequence"/>
</dbReference>
<feature type="domain" description="GB1/RHD3-type G" evidence="6">
    <location>
        <begin position="39"/>
        <end position="293"/>
    </location>
</feature>
<dbReference type="Gene3D" id="1.20.58.420">
    <property type="entry name" value="AHSP"/>
    <property type="match status" value="1"/>
</dbReference>
<feature type="coiled-coil region" evidence="5">
    <location>
        <begin position="429"/>
        <end position="593"/>
    </location>
</feature>
<keyword evidence="2" id="KW-0378">Hydrolase</keyword>
<evidence type="ECO:0000256" key="4">
    <source>
        <dbReference type="PROSITE-ProRule" id="PRU01052"/>
    </source>
</evidence>
<dbReference type="InterPro" id="IPR027417">
    <property type="entry name" value="P-loop_NTPase"/>
</dbReference>
<comment type="similarity">
    <text evidence="4">Belongs to the TRAFAC class dynamin-like GTPase superfamily. GB1/RHD3 GTPase family.</text>
</comment>
<dbReference type="GO" id="GO:0003924">
    <property type="term" value="F:GTPase activity"/>
    <property type="evidence" value="ECO:0007669"/>
    <property type="project" value="InterPro"/>
</dbReference>
<name>A0AA38J3G9_9CUCU</name>
<comment type="caution">
    <text evidence="7">The sequence shown here is derived from an EMBL/GenBank/DDBJ whole genome shotgun (WGS) entry which is preliminary data.</text>
</comment>
<gene>
    <name evidence="7" type="ORF">Zmor_001863</name>
</gene>
<evidence type="ECO:0000313" key="7">
    <source>
        <dbReference type="EMBL" id="KAJ3666421.1"/>
    </source>
</evidence>
<dbReference type="Gene3D" id="3.40.50.300">
    <property type="entry name" value="P-loop containing nucleotide triphosphate hydrolases"/>
    <property type="match status" value="1"/>
</dbReference>
<dbReference type="AlphaFoldDB" id="A0AA38J3G9"/>
<dbReference type="SUPFAM" id="SSF52540">
    <property type="entry name" value="P-loop containing nucleoside triphosphate hydrolases"/>
    <property type="match status" value="1"/>
</dbReference>
<evidence type="ECO:0000256" key="3">
    <source>
        <dbReference type="ARBA" id="ARBA00023134"/>
    </source>
</evidence>
<dbReference type="InterPro" id="IPR036543">
    <property type="entry name" value="Guanylate-bd_C_sf"/>
</dbReference>
<sequence length="600" mass="69244">MASADEPSSKQIIALSEGNKIAANEDNLRQLFLNPSVKDKPVCVVSINGTFRQGKSFLLNFFVRYLKLKYKLKKITSEKWLDAEDGNISGIAWKCGSDRHTVGILVWSEIFIAELPSGEEIAIVLLDSQGTFDLKTTNQDCAAIFAISTLISSVQIFNLKEKISLFDLEHLECFTGYGQLALQESLKWNSAPFQNLWFLIRDWPYQYEFDFGTSGGQQFLSSVINCTTELTTELTIQKENILKLFENIYCCLLPYPGETVASNPLFSGELEDIDEIFLKQVEEFVPKILSEENLVPKTIKGDKIKVSDLFTFIQIYCHHFSSGNVPPLPTMYMAAAEAQLKIAVRESGAIYKKAMDAIVLVDASLGNDVLEEHHLEQKQNAMDYFNNKKVLGNIEIKKKFTTLLQEKLEQIFNEYRRLNMVKLGKEKEHQNLETHLREEAEQAKKLYAEKVQRELEALKDKQISLEQQLLEERHKFGEEKLQLITKRLREQLENQEKLREKQKQLETEIERRYKDKLDHQQKLLQEEMRRKAAEMEIVQISKLHELKMKHTEEKNASLKTEKDFLNLDKEKLLETLERAIKVAEDVKQETRKAKSGCTIS</sequence>
<proteinExistence type="inferred from homology"/>
<evidence type="ECO:0000313" key="8">
    <source>
        <dbReference type="Proteomes" id="UP001168821"/>
    </source>
</evidence>
<accession>A0AA38J3G9</accession>
<evidence type="ECO:0000256" key="5">
    <source>
        <dbReference type="SAM" id="Coils"/>
    </source>
</evidence>
<dbReference type="InterPro" id="IPR015894">
    <property type="entry name" value="Guanylate-bd_N"/>
</dbReference>
<dbReference type="PANTHER" id="PTHR10751">
    <property type="entry name" value="GUANYLATE BINDING PROTEIN"/>
    <property type="match status" value="1"/>
</dbReference>
<keyword evidence="8" id="KW-1185">Reference proteome</keyword>
<evidence type="ECO:0000256" key="1">
    <source>
        <dbReference type="ARBA" id="ARBA00022741"/>
    </source>
</evidence>
<dbReference type="PROSITE" id="PS51715">
    <property type="entry name" value="G_GB1_RHD3"/>
    <property type="match status" value="1"/>
</dbReference>
<dbReference type="SUPFAM" id="SSF48340">
    <property type="entry name" value="Interferon-induced guanylate-binding protein 1 (GBP1), C-terminal domain"/>
    <property type="match status" value="1"/>
</dbReference>
<keyword evidence="5" id="KW-0175">Coiled coil</keyword>
<reference evidence="7" key="1">
    <citation type="journal article" date="2023" name="G3 (Bethesda)">
        <title>Whole genome assemblies of Zophobas morio and Tenebrio molitor.</title>
        <authorList>
            <person name="Kaur S."/>
            <person name="Stinson S.A."/>
            <person name="diCenzo G.C."/>
        </authorList>
    </citation>
    <scope>NUCLEOTIDE SEQUENCE</scope>
    <source>
        <strain evidence="7">QUZm001</strain>
    </source>
</reference>
<evidence type="ECO:0000259" key="6">
    <source>
        <dbReference type="PROSITE" id="PS51715"/>
    </source>
</evidence>
<dbReference type="Pfam" id="PF02841">
    <property type="entry name" value="GBP_C"/>
    <property type="match status" value="1"/>
</dbReference>
<organism evidence="7 8">
    <name type="scientific">Zophobas morio</name>
    <dbReference type="NCBI Taxonomy" id="2755281"/>
    <lineage>
        <taxon>Eukaryota</taxon>
        <taxon>Metazoa</taxon>
        <taxon>Ecdysozoa</taxon>
        <taxon>Arthropoda</taxon>
        <taxon>Hexapoda</taxon>
        <taxon>Insecta</taxon>
        <taxon>Pterygota</taxon>
        <taxon>Neoptera</taxon>
        <taxon>Endopterygota</taxon>
        <taxon>Coleoptera</taxon>
        <taxon>Polyphaga</taxon>
        <taxon>Cucujiformia</taxon>
        <taxon>Tenebrionidae</taxon>
        <taxon>Zophobas</taxon>
    </lineage>
</organism>
<protein>
    <recommendedName>
        <fullName evidence="6">GB1/RHD3-type G domain-containing protein</fullName>
    </recommendedName>
</protein>